<dbReference type="GO" id="GO:0016887">
    <property type="term" value="F:ATP hydrolysis activity"/>
    <property type="evidence" value="ECO:0007669"/>
    <property type="project" value="InterPro"/>
</dbReference>
<dbReference type="SUPFAM" id="SSF48452">
    <property type="entry name" value="TPR-like"/>
    <property type="match status" value="1"/>
</dbReference>
<dbReference type="Gene3D" id="3.30.70.1230">
    <property type="entry name" value="Nucleotide cyclase"/>
    <property type="match status" value="1"/>
</dbReference>
<accession>A0A7G9RFU8</accession>
<dbReference type="Gene3D" id="3.40.50.300">
    <property type="entry name" value="P-loop containing nucleotide triphosphate hydrolases"/>
    <property type="match status" value="1"/>
</dbReference>
<dbReference type="InterPro" id="IPR027417">
    <property type="entry name" value="P-loop_NTPase"/>
</dbReference>
<dbReference type="SUPFAM" id="SSF52540">
    <property type="entry name" value="P-loop containing nucleoside triphosphate hydrolases"/>
    <property type="match status" value="1"/>
</dbReference>
<dbReference type="RefSeq" id="WP_187580313.1">
    <property type="nucleotide sequence ID" value="NZ_CP060713.1"/>
</dbReference>
<protein>
    <submittedName>
        <fullName evidence="3">Tetratricopeptide repeat protein</fullName>
    </submittedName>
</protein>
<dbReference type="GO" id="GO:0004016">
    <property type="term" value="F:adenylate cyclase activity"/>
    <property type="evidence" value="ECO:0007669"/>
    <property type="project" value="UniProtKB-ARBA"/>
</dbReference>
<dbReference type="InterPro" id="IPR001054">
    <property type="entry name" value="A/G_cyclase"/>
</dbReference>
<dbReference type="Pfam" id="PF00211">
    <property type="entry name" value="Guanylate_cyc"/>
    <property type="match status" value="1"/>
</dbReference>
<dbReference type="KEGG" id="nmes:H9L09_09270"/>
<dbReference type="InterPro" id="IPR011990">
    <property type="entry name" value="TPR-like_helical_dom_sf"/>
</dbReference>
<dbReference type="PANTHER" id="PTHR47691:SF3">
    <property type="entry name" value="HTH-TYPE TRANSCRIPTIONAL REGULATOR RV0890C-RELATED"/>
    <property type="match status" value="1"/>
</dbReference>
<dbReference type="AlphaFoldDB" id="A0A7G9RFU8"/>
<organism evidence="3 4">
    <name type="scientific">Nocardioides mesophilus</name>
    <dbReference type="NCBI Taxonomy" id="433659"/>
    <lineage>
        <taxon>Bacteria</taxon>
        <taxon>Bacillati</taxon>
        <taxon>Actinomycetota</taxon>
        <taxon>Actinomycetes</taxon>
        <taxon>Propionibacteriales</taxon>
        <taxon>Nocardioidaceae</taxon>
        <taxon>Nocardioides</taxon>
    </lineage>
</organism>
<evidence type="ECO:0000259" key="2">
    <source>
        <dbReference type="PROSITE" id="PS50125"/>
    </source>
</evidence>
<dbReference type="Pfam" id="PF13401">
    <property type="entry name" value="AAA_22"/>
    <property type="match status" value="1"/>
</dbReference>
<dbReference type="InterPro" id="IPR049945">
    <property type="entry name" value="AAA_22"/>
</dbReference>
<keyword evidence="4" id="KW-1185">Reference proteome</keyword>
<dbReference type="SMART" id="SM00044">
    <property type="entry name" value="CYCc"/>
    <property type="match status" value="1"/>
</dbReference>
<dbReference type="InterPro" id="IPR029787">
    <property type="entry name" value="Nucleotide_cyclase"/>
</dbReference>
<reference evidence="3 4" key="1">
    <citation type="submission" date="2020-08" db="EMBL/GenBank/DDBJ databases">
        <title>Genome sequence of Nocardioides mesophilus KACC 16243T.</title>
        <authorList>
            <person name="Hyun D.-W."/>
            <person name="Bae J.-W."/>
        </authorList>
    </citation>
    <scope>NUCLEOTIDE SEQUENCE [LARGE SCALE GENOMIC DNA]</scope>
    <source>
        <strain evidence="3 4">KACC 16243</strain>
    </source>
</reference>
<dbReference type="PANTHER" id="PTHR47691">
    <property type="entry name" value="REGULATOR-RELATED"/>
    <property type="match status" value="1"/>
</dbReference>
<dbReference type="Proteomes" id="UP000515947">
    <property type="component" value="Chromosome"/>
</dbReference>
<feature type="domain" description="Guanylate cyclase" evidence="2">
    <location>
        <begin position="18"/>
        <end position="130"/>
    </location>
</feature>
<dbReference type="EMBL" id="CP060713">
    <property type="protein sequence ID" value="QNN54473.1"/>
    <property type="molecule type" value="Genomic_DNA"/>
</dbReference>
<dbReference type="Gene3D" id="1.25.40.10">
    <property type="entry name" value="Tetratricopeptide repeat domain"/>
    <property type="match status" value="1"/>
</dbReference>
<feature type="coiled-coil region" evidence="1">
    <location>
        <begin position="648"/>
        <end position="675"/>
    </location>
</feature>
<dbReference type="GO" id="GO:0009190">
    <property type="term" value="P:cyclic nucleotide biosynthetic process"/>
    <property type="evidence" value="ECO:0007669"/>
    <property type="project" value="InterPro"/>
</dbReference>
<dbReference type="CDD" id="cd07302">
    <property type="entry name" value="CHD"/>
    <property type="match status" value="1"/>
</dbReference>
<dbReference type="Pfam" id="PF13424">
    <property type="entry name" value="TPR_12"/>
    <property type="match status" value="2"/>
</dbReference>
<evidence type="ECO:0000313" key="3">
    <source>
        <dbReference type="EMBL" id="QNN54473.1"/>
    </source>
</evidence>
<name>A0A7G9RFU8_9ACTN</name>
<dbReference type="PROSITE" id="PS50125">
    <property type="entry name" value="GUANYLATE_CYCLASE_2"/>
    <property type="match status" value="1"/>
</dbReference>
<keyword evidence="1" id="KW-0175">Coiled coil</keyword>
<evidence type="ECO:0000256" key="1">
    <source>
        <dbReference type="SAM" id="Coils"/>
    </source>
</evidence>
<gene>
    <name evidence="3" type="ORF">H9L09_09270</name>
</gene>
<sequence length="886" mass="96389">MTDEPSTASHRLPRGVVTLLFTDIEGSTRLLQRLGDAYGELLSTHHRLMRESFGAHHGCEVDTEGDAFFVSFASPRSAVAAAVDAQRALQRYPWQHGQPVLVRMGLHTGEPLVVNGQYVGMDVHRAARICSVAHGGQVLISARVLDLLDGHAPEGVTVRDLGHHWLKDLAEPEHLAQLDIDGLASTFPPLKSLQPPTNVPRQVSSLIGRHRELAELRALVVGSRARLVTLTGTGGTGKTRLAAALALDVLDQFPYGAHFVDLSGLGTAELVLPSVAGVLGVALEGHASALEAVAAHIGDKQMLLVLDNFEHVVESAVSVAALLRECPRLQVLVTSRVLLALEDELEYSLPPMSLPRGPSFREVAESEAVQLFVARARLVRRDFTLTEKNSAAVAEVCRLLDGLPLAIQLAAARVRLFSVTALVDRLGDRLKLLTSSTQDVPARHRTLRATVDWSYALLAEAERRFFRDFAVFNGGARLDSIEAVILPEGDALSLVSAMVNNSLLVQRDDSDGEPRVLMLQTLRDYARSVLEEDPAHHLELAERHAQHYLAVVEALMPLGAPLRRDQIARVRADYDNVRAALSFWLGPRADEDPAAAPNALRLAAAMGHYWYGHGLSMEGSAWLERAVARADDPPKATKALALLTLGMMSEQREQLERATALLTEARELYRQAGDRDGEAHSLNGTGIVEDSIGRSAEAEHHLEQAVAMFEELGDIAGRTDALDSLGLVHLHRGSWARARDIFRENLPRDRALGNDWGAACTSLNLGISYLLGAQPDEARPLIRDAMDAFLEWPDPNGVTESLESALGLAVAEHRWTDAARLAGATEAARHSLGLRGSPPDQVRVAGWVAQTRKHLRHAVFESAWREGSVMTHEQAAGYALDKVIGR</sequence>
<dbReference type="GO" id="GO:0035556">
    <property type="term" value="P:intracellular signal transduction"/>
    <property type="evidence" value="ECO:0007669"/>
    <property type="project" value="InterPro"/>
</dbReference>
<proteinExistence type="predicted"/>
<dbReference type="SUPFAM" id="SSF55073">
    <property type="entry name" value="Nucleotide cyclase"/>
    <property type="match status" value="1"/>
</dbReference>
<evidence type="ECO:0000313" key="4">
    <source>
        <dbReference type="Proteomes" id="UP000515947"/>
    </source>
</evidence>
<dbReference type="PRINTS" id="PR00364">
    <property type="entry name" value="DISEASERSIST"/>
</dbReference>